<accession>A0AAE3ACU4</accession>
<keyword evidence="1" id="KW-1133">Transmembrane helix</keyword>
<evidence type="ECO:0000256" key="1">
    <source>
        <dbReference type="SAM" id="Phobius"/>
    </source>
</evidence>
<evidence type="ECO:0000313" key="3">
    <source>
        <dbReference type="Proteomes" id="UP001199319"/>
    </source>
</evidence>
<keyword evidence="1" id="KW-0472">Membrane</keyword>
<feature type="transmembrane region" description="Helical" evidence="1">
    <location>
        <begin position="96"/>
        <end position="115"/>
    </location>
</feature>
<name>A0AAE3ACU4_9FIRM</name>
<feature type="transmembrane region" description="Helical" evidence="1">
    <location>
        <begin position="250"/>
        <end position="268"/>
    </location>
</feature>
<dbReference type="Proteomes" id="UP001199319">
    <property type="component" value="Unassembled WGS sequence"/>
</dbReference>
<gene>
    <name evidence="2" type="ORF">LKD37_04185</name>
</gene>
<organism evidence="2 3">
    <name type="scientific">Brotocaccenecus cirricatena</name>
    <dbReference type="NCBI Taxonomy" id="3064195"/>
    <lineage>
        <taxon>Bacteria</taxon>
        <taxon>Bacillati</taxon>
        <taxon>Bacillota</taxon>
        <taxon>Clostridia</taxon>
        <taxon>Eubacteriales</taxon>
        <taxon>Oscillospiraceae</taxon>
        <taxon>Brotocaccenecus</taxon>
    </lineage>
</organism>
<dbReference type="EMBL" id="JAJEPW010000008">
    <property type="protein sequence ID" value="MCC2128728.1"/>
    <property type="molecule type" value="Genomic_DNA"/>
</dbReference>
<sequence length="278" mass="30230">MSDNWVVQNLENALETWNEKLAEIWQLLTQSPENFKGGTIWNVIKTINGTVQAIGLALLVLFFVVGIVKTCGSFAEVKKPEVAIKLFVRFALAKAVVTYGLELMMALFSIVQGVISTIMTAAGMGTAQQTVLPAEIVTAIEDCGFWESIPLWAVTLIGGLFITILSFIMILSVYGRFFKLYIYTAIAPVPLATFAGEPSQQVGKSFLKSYAAVCLEGAIIVLACIIFSLFTSTPPVVDPNAAAVTQVWSYIGELIFNLLVLVGTVKMADRVVREMMGL</sequence>
<protein>
    <submittedName>
        <fullName evidence="2">Uncharacterized protein</fullName>
    </submittedName>
</protein>
<dbReference type="RefSeq" id="WP_302928035.1">
    <property type="nucleotide sequence ID" value="NZ_JAJEPW010000008.1"/>
</dbReference>
<dbReference type="AlphaFoldDB" id="A0AAE3ACU4"/>
<dbReference type="Pfam" id="PF19478">
    <property type="entry name" value="TrbL_2"/>
    <property type="match status" value="1"/>
</dbReference>
<keyword evidence="3" id="KW-1185">Reference proteome</keyword>
<proteinExistence type="predicted"/>
<feature type="transmembrane region" description="Helical" evidence="1">
    <location>
        <begin position="53"/>
        <end position="75"/>
    </location>
</feature>
<keyword evidence="1" id="KW-0812">Transmembrane</keyword>
<reference evidence="2" key="1">
    <citation type="submission" date="2021-10" db="EMBL/GenBank/DDBJ databases">
        <title>Anaerobic single-cell dispensing facilitates the cultivation of human gut bacteria.</title>
        <authorList>
            <person name="Afrizal A."/>
        </authorList>
    </citation>
    <scope>NUCLEOTIDE SEQUENCE</scope>
    <source>
        <strain evidence="2">CLA-AA-H272</strain>
    </source>
</reference>
<evidence type="ECO:0000313" key="2">
    <source>
        <dbReference type="EMBL" id="MCC2128728.1"/>
    </source>
</evidence>
<feature type="transmembrane region" description="Helical" evidence="1">
    <location>
        <begin position="210"/>
        <end position="230"/>
    </location>
</feature>
<comment type="caution">
    <text evidence="2">The sequence shown here is derived from an EMBL/GenBank/DDBJ whole genome shotgun (WGS) entry which is preliminary data.</text>
</comment>
<dbReference type="InterPro" id="IPR045798">
    <property type="entry name" value="TrbL_Firmicutes"/>
</dbReference>
<feature type="transmembrane region" description="Helical" evidence="1">
    <location>
        <begin position="151"/>
        <end position="174"/>
    </location>
</feature>